<dbReference type="RefSeq" id="WP_187763668.1">
    <property type="nucleotide sequence ID" value="NZ_CP061038.1"/>
</dbReference>
<gene>
    <name evidence="2" type="ORF">H3Z74_09725</name>
</gene>
<evidence type="ECO:0008006" key="4">
    <source>
        <dbReference type="Google" id="ProtNLM"/>
    </source>
</evidence>
<dbReference type="KEGG" id="spap:H3Z74_09725"/>
<organism evidence="2 3">
    <name type="scientific">Sphingomonas alpina</name>
    <dbReference type="NCBI Taxonomy" id="653931"/>
    <lineage>
        <taxon>Bacteria</taxon>
        <taxon>Pseudomonadati</taxon>
        <taxon>Pseudomonadota</taxon>
        <taxon>Alphaproteobacteria</taxon>
        <taxon>Sphingomonadales</taxon>
        <taxon>Sphingomonadaceae</taxon>
        <taxon>Sphingomonas</taxon>
    </lineage>
</organism>
<protein>
    <recommendedName>
        <fullName evidence="4">TonB C-terminal domain-containing protein</fullName>
    </recommendedName>
</protein>
<dbReference type="EMBL" id="CP061038">
    <property type="protein sequence ID" value="QNQ11387.1"/>
    <property type="molecule type" value="Genomic_DNA"/>
</dbReference>
<evidence type="ECO:0000313" key="3">
    <source>
        <dbReference type="Proteomes" id="UP000516148"/>
    </source>
</evidence>
<keyword evidence="1" id="KW-0732">Signal</keyword>
<feature type="signal peptide" evidence="1">
    <location>
        <begin position="1"/>
        <end position="24"/>
    </location>
</feature>
<accession>A0A7H0LNY4</accession>
<evidence type="ECO:0000313" key="2">
    <source>
        <dbReference type="EMBL" id="QNQ11387.1"/>
    </source>
</evidence>
<evidence type="ECO:0000256" key="1">
    <source>
        <dbReference type="SAM" id="SignalP"/>
    </source>
</evidence>
<dbReference type="Proteomes" id="UP000516148">
    <property type="component" value="Chromosome"/>
</dbReference>
<proteinExistence type="predicted"/>
<dbReference type="AlphaFoldDB" id="A0A7H0LNY4"/>
<reference evidence="2 3" key="1">
    <citation type="submission" date="2020-09" db="EMBL/GenBank/DDBJ databases">
        <title>Sphingomonas sp., a new species isolated from pork steak.</title>
        <authorList>
            <person name="Heidler von Heilborn D."/>
        </authorList>
    </citation>
    <scope>NUCLEOTIDE SEQUENCE [LARGE SCALE GENOMIC DNA]</scope>
    <source>
        <strain evidence="3">S8-3T</strain>
    </source>
</reference>
<keyword evidence="3" id="KW-1185">Reference proteome</keyword>
<feature type="chain" id="PRO_5028855912" description="TonB C-terminal domain-containing protein" evidence="1">
    <location>
        <begin position="25"/>
        <end position="287"/>
    </location>
</feature>
<sequence>MAVMIKPVKILAMLCAAASVSVAAAMPAPAQIASGGGDAGKTPFTAETHDVPPIEIDPAILSIAERYRHTTQWGGVVPALEKQITCEIGDDGAIDRRTCQPDSWSDREQSLAIQLLRAMAPSALPVFPAIDRAALGLPPRAVSPFWSTAINFSAHAPEGNKPPFFRLARLTVRTREMPRPSIDLTTGVLVDVRQIVLQAGTALRGDNYPARARREARAGAQLFECQVQTDRSVICQDISFDPPENAPYFTGMADRLYMRAIVKEQLENGDNAIGVRFRPKIRWALPD</sequence>
<name>A0A7H0LNY4_9SPHN</name>